<evidence type="ECO:0000256" key="3">
    <source>
        <dbReference type="ARBA" id="ARBA00022737"/>
    </source>
</evidence>
<gene>
    <name evidence="10" type="ORF">C8A05DRAFT_35457</name>
</gene>
<dbReference type="FunFam" id="2.60.40.420:FF:000038">
    <property type="entry name" value="Extracellular dihydrogeodin oxidase/laccase"/>
    <property type="match status" value="1"/>
</dbReference>
<dbReference type="Proteomes" id="UP001303889">
    <property type="component" value="Unassembled WGS sequence"/>
</dbReference>
<evidence type="ECO:0000256" key="4">
    <source>
        <dbReference type="ARBA" id="ARBA00023002"/>
    </source>
</evidence>
<dbReference type="SUPFAM" id="SSF49503">
    <property type="entry name" value="Cupredoxins"/>
    <property type="match status" value="3"/>
</dbReference>
<evidence type="ECO:0000259" key="8">
    <source>
        <dbReference type="Pfam" id="PF07731"/>
    </source>
</evidence>
<sequence length="595" mass="65561">MPSLRGLVESIVETALAIIYTATAGLTQNSTNGASQLGTLTAPRLPPFLTDNPLPDGFPWGKLTDTGNNPYRECPHTGVVRRYEFTVSRGFIAPDGYLRDVLLVNGAYPGPLIEANWGDTIVVKVHNNITGPEEGTAIHWHGFLQHDTPWEDGAPGISQCPVTPKRSYSYEFKASLYGTSWYHAHYSAQYTGGVLGPIVVHGPTHEKYDIDVGPIMLSDWYHKEYFDIIEAMLAPNGSPRVVSDNNLINGKMNFDCSTVAPGDKTPCTSNAGISKFKFQTGKTHRLRLINSGGDGVQRFSIDEHTLTVIAEDFVPVKPYNTTVVTLGVGQRADVLVAANAGSATSSFWMRSNLTSCSPAKQPNAVAAVYYDKADEAMTPTSRAWNVPDPGNCANDDLATTEPLYPIALPPPSFTQSMAIETFKNASNVTLWKFNGVSMRTDYNNPVLLLANEGNFTYPREWNVVNYYSNSSVRIVVENRGPVAHPMHLHGHNFYILHEGPGAWDGTIVRPSNPRRRDVYLVRGNGHLAIQFDGAPGIWAFHCHIAWHASGGFLSTLIVRPDKVERMRIPPDVQKNCRDWDLWSRHNVVDQIDSGT</sequence>
<reference evidence="10" key="1">
    <citation type="journal article" date="2023" name="Mol. Phylogenet. Evol.">
        <title>Genome-scale phylogeny and comparative genomics of the fungal order Sordariales.</title>
        <authorList>
            <person name="Hensen N."/>
            <person name="Bonometti L."/>
            <person name="Westerberg I."/>
            <person name="Brannstrom I.O."/>
            <person name="Guillou S."/>
            <person name="Cros-Aarteil S."/>
            <person name="Calhoun S."/>
            <person name="Haridas S."/>
            <person name="Kuo A."/>
            <person name="Mondo S."/>
            <person name="Pangilinan J."/>
            <person name="Riley R."/>
            <person name="LaButti K."/>
            <person name="Andreopoulos B."/>
            <person name="Lipzen A."/>
            <person name="Chen C."/>
            <person name="Yan M."/>
            <person name="Daum C."/>
            <person name="Ng V."/>
            <person name="Clum A."/>
            <person name="Steindorff A."/>
            <person name="Ohm R.A."/>
            <person name="Martin F."/>
            <person name="Silar P."/>
            <person name="Natvig D.O."/>
            <person name="Lalanne C."/>
            <person name="Gautier V."/>
            <person name="Ament-Velasquez S.L."/>
            <person name="Kruys A."/>
            <person name="Hutchinson M.I."/>
            <person name="Powell A.J."/>
            <person name="Barry K."/>
            <person name="Miller A.N."/>
            <person name="Grigoriev I.V."/>
            <person name="Debuchy R."/>
            <person name="Gladieux P."/>
            <person name="Hiltunen Thoren M."/>
            <person name="Johannesson H."/>
        </authorList>
    </citation>
    <scope>NUCLEOTIDE SEQUENCE</scope>
    <source>
        <strain evidence="10">CBS 103.79</strain>
    </source>
</reference>
<dbReference type="GO" id="GO:0016491">
    <property type="term" value="F:oxidoreductase activity"/>
    <property type="evidence" value="ECO:0007669"/>
    <property type="project" value="UniProtKB-KW"/>
</dbReference>
<accession>A0AAN6MIK7</accession>
<protein>
    <submittedName>
        <fullName evidence="10">Cupredoxin</fullName>
    </submittedName>
</protein>
<evidence type="ECO:0000259" key="7">
    <source>
        <dbReference type="Pfam" id="PF00394"/>
    </source>
</evidence>
<organism evidence="10 11">
    <name type="scientific">Staphylotrichum tortipilum</name>
    <dbReference type="NCBI Taxonomy" id="2831512"/>
    <lineage>
        <taxon>Eukaryota</taxon>
        <taxon>Fungi</taxon>
        <taxon>Dikarya</taxon>
        <taxon>Ascomycota</taxon>
        <taxon>Pezizomycotina</taxon>
        <taxon>Sordariomycetes</taxon>
        <taxon>Sordariomycetidae</taxon>
        <taxon>Sordariales</taxon>
        <taxon>Chaetomiaceae</taxon>
        <taxon>Staphylotrichum</taxon>
    </lineage>
</organism>
<dbReference type="Pfam" id="PF07732">
    <property type="entry name" value="Cu-oxidase_3"/>
    <property type="match status" value="1"/>
</dbReference>
<evidence type="ECO:0000313" key="10">
    <source>
        <dbReference type="EMBL" id="KAK3900884.1"/>
    </source>
</evidence>
<proteinExistence type="inferred from homology"/>
<comment type="similarity">
    <text evidence="1">Belongs to the multicopper oxidase family.</text>
</comment>
<keyword evidence="3" id="KW-0677">Repeat</keyword>
<reference evidence="10" key="2">
    <citation type="submission" date="2023-05" db="EMBL/GenBank/DDBJ databases">
        <authorList>
            <consortium name="Lawrence Berkeley National Laboratory"/>
            <person name="Steindorff A."/>
            <person name="Hensen N."/>
            <person name="Bonometti L."/>
            <person name="Westerberg I."/>
            <person name="Brannstrom I.O."/>
            <person name="Guillou S."/>
            <person name="Cros-Aarteil S."/>
            <person name="Calhoun S."/>
            <person name="Haridas S."/>
            <person name="Kuo A."/>
            <person name="Mondo S."/>
            <person name="Pangilinan J."/>
            <person name="Riley R."/>
            <person name="Labutti K."/>
            <person name="Andreopoulos B."/>
            <person name="Lipzen A."/>
            <person name="Chen C."/>
            <person name="Yanf M."/>
            <person name="Daum C."/>
            <person name="Ng V."/>
            <person name="Clum A."/>
            <person name="Ohm R."/>
            <person name="Martin F."/>
            <person name="Silar P."/>
            <person name="Natvig D."/>
            <person name="Lalanne C."/>
            <person name="Gautier V."/>
            <person name="Ament-Velasquez S.L."/>
            <person name="Kruys A."/>
            <person name="Hutchinson M.I."/>
            <person name="Powell A.J."/>
            <person name="Barry K."/>
            <person name="Miller A.N."/>
            <person name="Grigoriev I.V."/>
            <person name="Debuchy R."/>
            <person name="Gladieux P."/>
            <person name="Thoren M.H."/>
            <person name="Johannesson H."/>
        </authorList>
    </citation>
    <scope>NUCLEOTIDE SEQUENCE</scope>
    <source>
        <strain evidence="10">CBS 103.79</strain>
    </source>
</reference>
<dbReference type="Pfam" id="PF07731">
    <property type="entry name" value="Cu-oxidase_2"/>
    <property type="match status" value="1"/>
</dbReference>
<feature type="domain" description="Plastocyanin-like" evidence="8">
    <location>
        <begin position="444"/>
        <end position="561"/>
    </location>
</feature>
<dbReference type="Gene3D" id="2.60.40.420">
    <property type="entry name" value="Cupredoxins - blue copper proteins"/>
    <property type="match status" value="3"/>
</dbReference>
<evidence type="ECO:0000256" key="5">
    <source>
        <dbReference type="ARBA" id="ARBA00023008"/>
    </source>
</evidence>
<dbReference type="InterPro" id="IPR045087">
    <property type="entry name" value="Cu-oxidase_fam"/>
</dbReference>
<dbReference type="CDD" id="cd13880">
    <property type="entry name" value="CuRO_2_MaLCC_like"/>
    <property type="match status" value="1"/>
</dbReference>
<keyword evidence="2" id="KW-0479">Metal-binding</keyword>
<dbReference type="GO" id="GO:0005507">
    <property type="term" value="F:copper ion binding"/>
    <property type="evidence" value="ECO:0007669"/>
    <property type="project" value="InterPro"/>
</dbReference>
<dbReference type="InterPro" id="IPR011707">
    <property type="entry name" value="Cu-oxidase-like_N"/>
</dbReference>
<dbReference type="PANTHER" id="PTHR11709">
    <property type="entry name" value="MULTI-COPPER OXIDASE"/>
    <property type="match status" value="1"/>
</dbReference>
<name>A0AAN6MIK7_9PEZI</name>
<evidence type="ECO:0000256" key="2">
    <source>
        <dbReference type="ARBA" id="ARBA00022723"/>
    </source>
</evidence>
<evidence type="ECO:0000313" key="11">
    <source>
        <dbReference type="Proteomes" id="UP001303889"/>
    </source>
</evidence>
<dbReference type="CDD" id="cd13901">
    <property type="entry name" value="CuRO_3_MaLCC_like"/>
    <property type="match status" value="1"/>
</dbReference>
<dbReference type="InterPro" id="IPR011706">
    <property type="entry name" value="Cu-oxidase_C"/>
</dbReference>
<evidence type="ECO:0000259" key="9">
    <source>
        <dbReference type="Pfam" id="PF07732"/>
    </source>
</evidence>
<keyword evidence="4" id="KW-0560">Oxidoreductase</keyword>
<dbReference type="FunFam" id="2.60.40.420:FF:000021">
    <property type="entry name" value="Extracellular dihydrogeodin oxidase/laccase"/>
    <property type="match status" value="1"/>
</dbReference>
<dbReference type="AlphaFoldDB" id="A0AAN6MIK7"/>
<dbReference type="Pfam" id="PF00394">
    <property type="entry name" value="Cu-oxidase"/>
    <property type="match status" value="1"/>
</dbReference>
<comment type="caution">
    <text evidence="10">The sequence shown here is derived from an EMBL/GenBank/DDBJ whole genome shotgun (WGS) entry which is preliminary data.</text>
</comment>
<dbReference type="PANTHER" id="PTHR11709:SF145">
    <property type="entry name" value="LCC1"/>
    <property type="match status" value="1"/>
</dbReference>
<dbReference type="InterPro" id="IPR008972">
    <property type="entry name" value="Cupredoxin"/>
</dbReference>
<evidence type="ECO:0000256" key="6">
    <source>
        <dbReference type="ARBA" id="ARBA00023180"/>
    </source>
</evidence>
<keyword evidence="5" id="KW-0186">Copper</keyword>
<evidence type="ECO:0000256" key="1">
    <source>
        <dbReference type="ARBA" id="ARBA00010609"/>
    </source>
</evidence>
<dbReference type="EMBL" id="MU855628">
    <property type="protein sequence ID" value="KAK3900884.1"/>
    <property type="molecule type" value="Genomic_DNA"/>
</dbReference>
<feature type="domain" description="Plastocyanin-like" evidence="9">
    <location>
        <begin position="88"/>
        <end position="203"/>
    </location>
</feature>
<keyword evidence="6" id="KW-0325">Glycoprotein</keyword>
<keyword evidence="11" id="KW-1185">Reference proteome</keyword>
<dbReference type="InterPro" id="IPR001117">
    <property type="entry name" value="Cu-oxidase_2nd"/>
</dbReference>
<dbReference type="CDD" id="cd13854">
    <property type="entry name" value="CuRO_1_MaLCC_like"/>
    <property type="match status" value="1"/>
</dbReference>
<feature type="domain" description="Plastocyanin-like" evidence="7">
    <location>
        <begin position="214"/>
        <end position="372"/>
    </location>
</feature>